<dbReference type="InterPro" id="IPR025660">
    <property type="entry name" value="Pept_his_AS"/>
</dbReference>
<dbReference type="GO" id="GO:0031410">
    <property type="term" value="C:cytoplasmic vesicle"/>
    <property type="evidence" value="ECO:0007669"/>
    <property type="project" value="UniProtKB-ARBA"/>
</dbReference>
<dbReference type="FunFam" id="2.40.50.170:FF:000001">
    <property type="entry name" value="Cathepsin L1"/>
    <property type="match status" value="1"/>
</dbReference>
<dbReference type="WBParaSite" id="ECPE_0000977201-mRNA-1">
    <property type="protein sequence ID" value="ECPE_0000977201-mRNA-1"/>
    <property type="gene ID" value="ECPE_0000977201"/>
</dbReference>
<dbReference type="GO" id="GO:0012505">
    <property type="term" value="C:endomembrane system"/>
    <property type="evidence" value="ECO:0007669"/>
    <property type="project" value="UniProtKB-ARBA"/>
</dbReference>
<accession>A0A183AS06</accession>
<keyword evidence="2" id="KW-0645">Protease</keyword>
<dbReference type="EMBL" id="UZAN01047885">
    <property type="protein sequence ID" value="VDP85885.1"/>
    <property type="molecule type" value="Genomic_DNA"/>
</dbReference>
<organism evidence="13">
    <name type="scientific">Echinostoma caproni</name>
    <dbReference type="NCBI Taxonomy" id="27848"/>
    <lineage>
        <taxon>Eukaryota</taxon>
        <taxon>Metazoa</taxon>
        <taxon>Spiralia</taxon>
        <taxon>Lophotrochozoa</taxon>
        <taxon>Platyhelminthes</taxon>
        <taxon>Trematoda</taxon>
        <taxon>Digenea</taxon>
        <taxon>Plagiorchiida</taxon>
        <taxon>Echinostomata</taxon>
        <taxon>Echinostomatoidea</taxon>
        <taxon>Echinostomatidae</taxon>
        <taxon>Echinostoma</taxon>
    </lineage>
</organism>
<evidence type="ECO:0000256" key="2">
    <source>
        <dbReference type="ARBA" id="ARBA00022670"/>
    </source>
</evidence>
<evidence type="ECO:0000256" key="1">
    <source>
        <dbReference type="ARBA" id="ARBA00008455"/>
    </source>
</evidence>
<evidence type="ECO:0000313" key="12">
    <source>
        <dbReference type="Proteomes" id="UP000272942"/>
    </source>
</evidence>
<dbReference type="Gene3D" id="3.90.70.10">
    <property type="entry name" value="Cysteine proteinases"/>
    <property type="match status" value="1"/>
</dbReference>
<dbReference type="PROSITE" id="PS00640">
    <property type="entry name" value="THIOL_PROTEASE_ASN"/>
    <property type="match status" value="1"/>
</dbReference>
<feature type="domain" description="Peptidase C1A papain C-terminal" evidence="9">
    <location>
        <begin position="110"/>
        <end position="323"/>
    </location>
</feature>
<evidence type="ECO:0000256" key="4">
    <source>
        <dbReference type="ARBA" id="ARBA00022801"/>
    </source>
</evidence>
<dbReference type="InterPro" id="IPR039417">
    <property type="entry name" value="Peptidase_C1A_papain-like"/>
</dbReference>
<dbReference type="Pfam" id="PF08246">
    <property type="entry name" value="Inhibitor_I29"/>
    <property type="match status" value="1"/>
</dbReference>
<keyword evidence="12" id="KW-1185">Reference proteome</keyword>
<dbReference type="InterPro" id="IPR000668">
    <property type="entry name" value="Peptidase_C1A_C"/>
</dbReference>
<keyword evidence="4" id="KW-0378">Hydrolase</keyword>
<dbReference type="CDD" id="cd02248">
    <property type="entry name" value="Peptidase_C1A"/>
    <property type="match status" value="1"/>
</dbReference>
<dbReference type="FunFam" id="3.90.70.10:FF:000006">
    <property type="entry name" value="Cathepsin S"/>
    <property type="match status" value="1"/>
</dbReference>
<feature type="chain" id="PRO_5043138184" evidence="8">
    <location>
        <begin position="16"/>
        <end position="327"/>
    </location>
</feature>
<dbReference type="InterPro" id="IPR013201">
    <property type="entry name" value="Prot_inhib_I29"/>
</dbReference>
<dbReference type="SMART" id="SM00848">
    <property type="entry name" value="Inhibitor_I29"/>
    <property type="match status" value="1"/>
</dbReference>
<dbReference type="InterPro" id="IPR038765">
    <property type="entry name" value="Papain-like_cys_pep_sf"/>
</dbReference>
<evidence type="ECO:0000256" key="7">
    <source>
        <dbReference type="ARBA" id="ARBA00023157"/>
    </source>
</evidence>
<dbReference type="OrthoDB" id="10253408at2759"/>
<keyword evidence="3 8" id="KW-0732">Signal</keyword>
<dbReference type="InterPro" id="IPR013128">
    <property type="entry name" value="Peptidase_C1A"/>
</dbReference>
<keyword evidence="6" id="KW-0865">Zymogen</keyword>
<dbReference type="GO" id="GO:0005767">
    <property type="term" value="C:secondary lysosome"/>
    <property type="evidence" value="ECO:0007669"/>
    <property type="project" value="UniProtKB-ARBA"/>
</dbReference>
<keyword evidence="7" id="KW-1015">Disulfide bond</keyword>
<dbReference type="InterPro" id="IPR000169">
    <property type="entry name" value="Pept_cys_AS"/>
</dbReference>
<feature type="domain" description="Cathepsin propeptide inhibitor" evidence="10">
    <location>
        <begin position="21"/>
        <end position="80"/>
    </location>
</feature>
<dbReference type="PROSITE" id="PS00639">
    <property type="entry name" value="THIOL_PROTEASE_HIS"/>
    <property type="match status" value="1"/>
</dbReference>
<dbReference type="GO" id="GO:0008234">
    <property type="term" value="F:cysteine-type peptidase activity"/>
    <property type="evidence" value="ECO:0007669"/>
    <property type="project" value="UniProtKB-KW"/>
</dbReference>
<keyword evidence="5" id="KW-0788">Thiol protease</keyword>
<evidence type="ECO:0000256" key="3">
    <source>
        <dbReference type="ARBA" id="ARBA00022729"/>
    </source>
</evidence>
<evidence type="ECO:0000313" key="11">
    <source>
        <dbReference type="EMBL" id="VDP85885.1"/>
    </source>
</evidence>
<dbReference type="GO" id="GO:0006508">
    <property type="term" value="P:proteolysis"/>
    <property type="evidence" value="ECO:0007669"/>
    <property type="project" value="UniProtKB-KW"/>
</dbReference>
<evidence type="ECO:0000256" key="6">
    <source>
        <dbReference type="ARBA" id="ARBA00023145"/>
    </source>
</evidence>
<evidence type="ECO:0000313" key="13">
    <source>
        <dbReference type="WBParaSite" id="ECPE_0000977201-mRNA-1"/>
    </source>
</evidence>
<dbReference type="SUPFAM" id="SSF54001">
    <property type="entry name" value="Cysteine proteinases"/>
    <property type="match status" value="1"/>
</dbReference>
<dbReference type="PROSITE" id="PS00139">
    <property type="entry name" value="THIOL_PROTEASE_CYS"/>
    <property type="match status" value="1"/>
</dbReference>
<feature type="signal peptide" evidence="8">
    <location>
        <begin position="1"/>
        <end position="15"/>
    </location>
</feature>
<reference evidence="13" key="1">
    <citation type="submission" date="2016-06" db="UniProtKB">
        <authorList>
            <consortium name="WormBaseParasite"/>
        </authorList>
    </citation>
    <scope>IDENTIFICATION</scope>
</reference>
<evidence type="ECO:0000256" key="8">
    <source>
        <dbReference type="SAM" id="SignalP"/>
    </source>
</evidence>
<protein>
    <submittedName>
        <fullName evidence="13">Pept_C1 domain-containing protein</fullName>
    </submittedName>
</protein>
<dbReference type="InterPro" id="IPR025661">
    <property type="entry name" value="Pept_asp_AS"/>
</dbReference>
<dbReference type="SMART" id="SM00645">
    <property type="entry name" value="Pept_C1"/>
    <property type="match status" value="1"/>
</dbReference>
<dbReference type="PRINTS" id="PR00705">
    <property type="entry name" value="PAPAIN"/>
</dbReference>
<evidence type="ECO:0000259" key="10">
    <source>
        <dbReference type="SMART" id="SM00848"/>
    </source>
</evidence>
<dbReference type="PANTHER" id="PTHR12411">
    <property type="entry name" value="CYSTEINE PROTEASE FAMILY C1-RELATED"/>
    <property type="match status" value="1"/>
</dbReference>
<sequence>MQWLYLLSLIVLVTANHEDLWHQWKRIHGKEYNGVNEATRRLQWEKTVDEIGQHNLRHDLGLETYTMGLNQFADLSWDEFRAQYLHEFVVPSDTDLEHGIPFKTSSNLPVPDSLDWREKGIISLVKNQGYCGSCWAFASTGAIEAQYKKTFGEDQLFSEQQLVDCSRGYGNFGCAGGLMENAYMYIAKSGLEAENVYPYRGWEQPCLHNQNNSLVKTVAYAYVHDNDESRLKTMLFEKGPAAVAIFVERGFRLYKSGVYTTNACPKKRVNHGVLAVGYGREGEADYWIVKNSWGPEWGDKGYIRMARNRDNMCSIATLASVPIVEKM</sequence>
<name>A0A183AS06_9TREM</name>
<dbReference type="Proteomes" id="UP000272942">
    <property type="component" value="Unassembled WGS sequence"/>
</dbReference>
<evidence type="ECO:0000259" key="9">
    <source>
        <dbReference type="SMART" id="SM00645"/>
    </source>
</evidence>
<evidence type="ECO:0000256" key="5">
    <source>
        <dbReference type="ARBA" id="ARBA00022807"/>
    </source>
</evidence>
<dbReference type="Pfam" id="PF00112">
    <property type="entry name" value="Peptidase_C1"/>
    <property type="match status" value="1"/>
</dbReference>
<dbReference type="AlphaFoldDB" id="A0A183AS06"/>
<comment type="similarity">
    <text evidence="1">Belongs to the peptidase C1 family.</text>
</comment>
<gene>
    <name evidence="11" type="ORF">ECPE_LOCUS9741</name>
</gene>
<proteinExistence type="inferred from homology"/>
<reference evidence="11 12" key="2">
    <citation type="submission" date="2018-11" db="EMBL/GenBank/DDBJ databases">
        <authorList>
            <consortium name="Pathogen Informatics"/>
        </authorList>
    </citation>
    <scope>NUCLEOTIDE SEQUENCE [LARGE SCALE GENOMIC DNA]</scope>
    <source>
        <strain evidence="11 12">Egypt</strain>
    </source>
</reference>